<dbReference type="GO" id="GO:0005886">
    <property type="term" value="C:plasma membrane"/>
    <property type="evidence" value="ECO:0007669"/>
    <property type="project" value="TreeGrafter"/>
</dbReference>
<comment type="subcellular location">
    <subcellularLocation>
        <location evidence="1">Membrane</location>
        <topology evidence="1">Single-pass membrane protein</topology>
    </subcellularLocation>
</comment>
<evidence type="ECO:0000313" key="9">
    <source>
        <dbReference type="Proteomes" id="UP001249851"/>
    </source>
</evidence>
<name>A0AAD9PPW0_ACRCE</name>
<feature type="region of interest" description="Disordered" evidence="6">
    <location>
        <begin position="1"/>
        <end position="21"/>
    </location>
</feature>
<dbReference type="Pfam" id="PF00536">
    <property type="entry name" value="SAM_1"/>
    <property type="match status" value="1"/>
</dbReference>
<evidence type="ECO:0000256" key="3">
    <source>
        <dbReference type="ARBA" id="ARBA00022840"/>
    </source>
</evidence>
<protein>
    <submittedName>
        <fullName evidence="8">Ephrin type-A receptor 2</fullName>
    </submittedName>
</protein>
<dbReference type="GO" id="GO:0005524">
    <property type="term" value="F:ATP binding"/>
    <property type="evidence" value="ECO:0007669"/>
    <property type="project" value="UniProtKB-KW"/>
</dbReference>
<feature type="non-terminal residue" evidence="8">
    <location>
        <position position="1"/>
    </location>
</feature>
<dbReference type="InterPro" id="IPR013761">
    <property type="entry name" value="SAM/pointed_sf"/>
</dbReference>
<dbReference type="EMBL" id="JARQWQ010000262">
    <property type="protein sequence ID" value="KAK2546834.1"/>
    <property type="molecule type" value="Genomic_DNA"/>
</dbReference>
<dbReference type="GO" id="GO:0007411">
    <property type="term" value="P:axon guidance"/>
    <property type="evidence" value="ECO:0007669"/>
    <property type="project" value="TreeGrafter"/>
</dbReference>
<dbReference type="SUPFAM" id="SSF47769">
    <property type="entry name" value="SAM/Pointed domain"/>
    <property type="match status" value="1"/>
</dbReference>
<keyword evidence="2" id="KW-0547">Nucleotide-binding</keyword>
<organism evidence="8 9">
    <name type="scientific">Acropora cervicornis</name>
    <name type="common">Staghorn coral</name>
    <dbReference type="NCBI Taxonomy" id="6130"/>
    <lineage>
        <taxon>Eukaryota</taxon>
        <taxon>Metazoa</taxon>
        <taxon>Cnidaria</taxon>
        <taxon>Anthozoa</taxon>
        <taxon>Hexacorallia</taxon>
        <taxon>Scleractinia</taxon>
        <taxon>Astrocoeniina</taxon>
        <taxon>Acroporidae</taxon>
        <taxon>Acropora</taxon>
    </lineage>
</organism>
<dbReference type="Gene3D" id="1.10.150.50">
    <property type="entry name" value="Transcription Factor, Ets-1"/>
    <property type="match status" value="1"/>
</dbReference>
<evidence type="ECO:0000256" key="2">
    <source>
        <dbReference type="ARBA" id="ARBA00022741"/>
    </source>
</evidence>
<evidence type="ECO:0000313" key="8">
    <source>
        <dbReference type="EMBL" id="KAK2546834.1"/>
    </source>
</evidence>
<reference evidence="8" key="2">
    <citation type="journal article" date="2023" name="Science">
        <title>Genomic signatures of disease resistance in endangered staghorn corals.</title>
        <authorList>
            <person name="Vollmer S.V."/>
            <person name="Selwyn J.D."/>
            <person name="Despard B.A."/>
            <person name="Roesel C.L."/>
        </authorList>
    </citation>
    <scope>NUCLEOTIDE SEQUENCE</scope>
    <source>
        <strain evidence="8">K2</strain>
    </source>
</reference>
<keyword evidence="5 8" id="KW-0675">Receptor</keyword>
<dbReference type="GO" id="GO:0030425">
    <property type="term" value="C:dendrite"/>
    <property type="evidence" value="ECO:0007669"/>
    <property type="project" value="TreeGrafter"/>
</dbReference>
<keyword evidence="4" id="KW-0472">Membrane</keyword>
<feature type="domain" description="SAM" evidence="7">
    <location>
        <begin position="314"/>
        <end position="370"/>
    </location>
</feature>
<evidence type="ECO:0000256" key="5">
    <source>
        <dbReference type="ARBA" id="ARBA00023170"/>
    </source>
</evidence>
<reference evidence="8" key="1">
    <citation type="journal article" date="2023" name="G3 (Bethesda)">
        <title>Whole genome assembly and annotation of the endangered Caribbean coral Acropora cervicornis.</title>
        <authorList>
            <person name="Selwyn J.D."/>
            <person name="Vollmer S.V."/>
        </authorList>
    </citation>
    <scope>NUCLEOTIDE SEQUENCE</scope>
    <source>
        <strain evidence="8">K2</strain>
    </source>
</reference>
<dbReference type="AlphaFoldDB" id="A0AAD9PPW0"/>
<evidence type="ECO:0000256" key="1">
    <source>
        <dbReference type="ARBA" id="ARBA00004167"/>
    </source>
</evidence>
<dbReference type="InterPro" id="IPR050449">
    <property type="entry name" value="Ephrin_rcpt_TKs"/>
</dbReference>
<keyword evidence="9" id="KW-1185">Reference proteome</keyword>
<comment type="caution">
    <text evidence="8">The sequence shown here is derived from an EMBL/GenBank/DDBJ whole genome shotgun (WGS) entry which is preliminary data.</text>
</comment>
<dbReference type="Proteomes" id="UP001249851">
    <property type="component" value="Unassembled WGS sequence"/>
</dbReference>
<sequence length="370" mass="41201">MPPRRKSRRTAGPADDTVDVQFVPDPVETSPQAAVEASTSFGVGSEGLSDAMVSSIVAAVKTAIQSTNAAQNSSSPTNLVADAVQHNVIGVPLGSRLSARLKNKIWAEEFVTFGSLLDTSPNLDKFALSFTPPTAGNGSQTPNLRQGNPPKYPWGVVHWELWDRAMTFRAKSRYFATDKPGSGFRGRQPMDYKATLNRESEYQSFYKKEELNEDKHFVGRPLKHYKVGNSAQLVMCGVMVFFFGRSCHSVIDLTGNGTTTTYNCPKLVHNWMLNCWESDKTKRPTFADIVDNIDKFLRSPEDLNDGLSSVKRQQEFQSVDECLQYINMDKYCEVFRAANINSLDKVTALGDKEPREIGIKLIGHRNKMSK</sequence>
<dbReference type="PANTHER" id="PTHR46877">
    <property type="entry name" value="EPH RECEPTOR A5"/>
    <property type="match status" value="1"/>
</dbReference>
<evidence type="ECO:0000256" key="4">
    <source>
        <dbReference type="ARBA" id="ARBA00023136"/>
    </source>
</evidence>
<dbReference type="PROSITE" id="PS50105">
    <property type="entry name" value="SAM_DOMAIN"/>
    <property type="match status" value="1"/>
</dbReference>
<dbReference type="PANTHER" id="PTHR46877:SF14">
    <property type="entry name" value="RECEPTOR PROTEIN-TYROSINE KINASE"/>
    <property type="match status" value="1"/>
</dbReference>
<accession>A0AAD9PPW0</accession>
<keyword evidence="3" id="KW-0067">ATP-binding</keyword>
<dbReference type="InterPro" id="IPR001660">
    <property type="entry name" value="SAM"/>
</dbReference>
<proteinExistence type="predicted"/>
<evidence type="ECO:0000259" key="7">
    <source>
        <dbReference type="PROSITE" id="PS50105"/>
    </source>
</evidence>
<dbReference type="GO" id="GO:0005005">
    <property type="term" value="F:transmembrane-ephrin receptor activity"/>
    <property type="evidence" value="ECO:0007669"/>
    <property type="project" value="TreeGrafter"/>
</dbReference>
<evidence type="ECO:0000256" key="6">
    <source>
        <dbReference type="SAM" id="MobiDB-lite"/>
    </source>
</evidence>
<gene>
    <name evidence="8" type="ORF">P5673_033436</name>
</gene>